<keyword evidence="5 6" id="KW-0539">Nucleus</keyword>
<dbReference type="SUPFAM" id="SSF160059">
    <property type="entry name" value="PriA/YqbF domain"/>
    <property type="match status" value="1"/>
</dbReference>
<dbReference type="GO" id="GO:0006261">
    <property type="term" value="P:DNA-templated DNA replication"/>
    <property type="evidence" value="ECO:0007669"/>
    <property type="project" value="InterPro"/>
</dbReference>
<evidence type="ECO:0000256" key="1">
    <source>
        <dbReference type="ARBA" id="ARBA00004123"/>
    </source>
</evidence>
<comment type="similarity">
    <text evidence="2 6">Belongs to the GINS4/SLD5 family.</text>
</comment>
<dbReference type="AlphaFoldDB" id="A0A7I8W467"/>
<evidence type="ECO:0000259" key="8">
    <source>
        <dbReference type="Pfam" id="PF05916"/>
    </source>
</evidence>
<dbReference type="Proteomes" id="UP000549394">
    <property type="component" value="Unassembled WGS sequence"/>
</dbReference>
<dbReference type="InterPro" id="IPR031633">
    <property type="entry name" value="SLD5_C"/>
</dbReference>
<protein>
    <recommendedName>
        <fullName evidence="3 6">DNA replication complex GINS protein SLD5</fullName>
    </recommendedName>
</protein>
<dbReference type="PANTHER" id="PTHR21206">
    <property type="entry name" value="SLD5 PROTEIN"/>
    <property type="match status" value="1"/>
</dbReference>
<feature type="coiled-coil region" evidence="7">
    <location>
        <begin position="41"/>
        <end position="68"/>
    </location>
</feature>
<sequence>MEDEEDNIFSGSDDEEAMTAGEVLQKLEEAWMNEALSPELLMNKSDIIDCMMEQINEMENNIQRVKTNDLKIYIHKMELERIRYLLTSYLRIRIKKIEKYATAIMMEDGKRDPDDAKLTDSELQFAREREKNLLELFQNLVLQHMPPNMQSLEKDKICSKPNLDEYVFFRVNQDVEGVLVEEETVDNREEVIDLKKGEQHIMRYKIIRPLAETGAVSLI</sequence>
<dbReference type="GO" id="GO:0000727">
    <property type="term" value="P:double-strand break repair via break-induced replication"/>
    <property type="evidence" value="ECO:0007669"/>
    <property type="project" value="TreeGrafter"/>
</dbReference>
<dbReference type="InterPro" id="IPR038749">
    <property type="entry name" value="Sld5_GINS_A"/>
</dbReference>
<evidence type="ECO:0000259" key="9">
    <source>
        <dbReference type="Pfam" id="PF16922"/>
    </source>
</evidence>
<dbReference type="InterPro" id="IPR036224">
    <property type="entry name" value="GINS_bundle-like_dom_sf"/>
</dbReference>
<dbReference type="EMBL" id="CAJFCJ010000017">
    <property type="protein sequence ID" value="CAD5122457.1"/>
    <property type="molecule type" value="Genomic_DNA"/>
</dbReference>
<gene>
    <name evidence="10" type="ORF">DGYR_LOCUS10268</name>
</gene>
<comment type="caution">
    <text evidence="10">The sequence shown here is derived from an EMBL/GenBank/DDBJ whole genome shotgun (WGS) entry which is preliminary data.</text>
</comment>
<comment type="function">
    <text evidence="6">The GINS complex plays an essential role in the initiation of DNA replication.</text>
</comment>
<feature type="domain" description="GINS subunit" evidence="8">
    <location>
        <begin position="66"/>
        <end position="140"/>
    </location>
</feature>
<dbReference type="FunFam" id="3.40.5.60:FF:000001">
    <property type="entry name" value="DNA replication complex GINS protein SLD5"/>
    <property type="match status" value="1"/>
</dbReference>
<dbReference type="Gene3D" id="3.40.5.60">
    <property type="match status" value="1"/>
</dbReference>
<proteinExistence type="inferred from homology"/>
<dbReference type="Pfam" id="PF05916">
    <property type="entry name" value="Sld5"/>
    <property type="match status" value="1"/>
</dbReference>
<dbReference type="CDD" id="cd11711">
    <property type="entry name" value="GINS_A_Sld5"/>
    <property type="match status" value="1"/>
</dbReference>
<dbReference type="InterPro" id="IPR008591">
    <property type="entry name" value="GINS_Sld5"/>
</dbReference>
<dbReference type="GO" id="GO:0000811">
    <property type="term" value="C:GINS complex"/>
    <property type="evidence" value="ECO:0007669"/>
    <property type="project" value="UniProtKB-UniRule"/>
</dbReference>
<evidence type="ECO:0000313" key="10">
    <source>
        <dbReference type="EMBL" id="CAD5122457.1"/>
    </source>
</evidence>
<evidence type="ECO:0000256" key="3">
    <source>
        <dbReference type="ARBA" id="ARBA00014804"/>
    </source>
</evidence>
<keyword evidence="11" id="KW-1185">Reference proteome</keyword>
<evidence type="ECO:0000313" key="11">
    <source>
        <dbReference type="Proteomes" id="UP000549394"/>
    </source>
</evidence>
<dbReference type="Gene3D" id="1.20.58.1030">
    <property type="match status" value="1"/>
</dbReference>
<keyword evidence="7" id="KW-0175">Coiled coil</keyword>
<evidence type="ECO:0000256" key="6">
    <source>
        <dbReference type="PIRNR" id="PIRNR007764"/>
    </source>
</evidence>
<feature type="domain" description="DNA replication complex GINS protein SLD5 C-terminal" evidence="9">
    <location>
        <begin position="161"/>
        <end position="219"/>
    </location>
</feature>
<evidence type="ECO:0000256" key="7">
    <source>
        <dbReference type="SAM" id="Coils"/>
    </source>
</evidence>
<accession>A0A7I8W467</accession>
<evidence type="ECO:0000256" key="5">
    <source>
        <dbReference type="ARBA" id="ARBA00023242"/>
    </source>
</evidence>
<dbReference type="CDD" id="cd21692">
    <property type="entry name" value="GINS_B_Sld5"/>
    <property type="match status" value="1"/>
</dbReference>
<evidence type="ECO:0000256" key="4">
    <source>
        <dbReference type="ARBA" id="ARBA00022705"/>
    </source>
</evidence>
<evidence type="ECO:0000256" key="2">
    <source>
        <dbReference type="ARBA" id="ARBA00008187"/>
    </source>
</evidence>
<dbReference type="OrthoDB" id="338231at2759"/>
<reference evidence="10 11" key="1">
    <citation type="submission" date="2020-08" db="EMBL/GenBank/DDBJ databases">
        <authorList>
            <person name="Hejnol A."/>
        </authorList>
    </citation>
    <scope>NUCLEOTIDE SEQUENCE [LARGE SCALE GENOMIC DNA]</scope>
</reference>
<dbReference type="PANTHER" id="PTHR21206:SF0">
    <property type="entry name" value="DNA REPLICATION COMPLEX GINS PROTEIN SLD5"/>
    <property type="match status" value="1"/>
</dbReference>
<dbReference type="Pfam" id="PF16922">
    <property type="entry name" value="SLD5_C"/>
    <property type="match status" value="1"/>
</dbReference>
<dbReference type="PIRSF" id="PIRSF007764">
    <property type="entry name" value="Sld5"/>
    <property type="match status" value="1"/>
</dbReference>
<comment type="subcellular location">
    <subcellularLocation>
        <location evidence="1 6">Nucleus</location>
    </subcellularLocation>
</comment>
<organism evidence="10 11">
    <name type="scientific">Dimorphilus gyrociliatus</name>
    <dbReference type="NCBI Taxonomy" id="2664684"/>
    <lineage>
        <taxon>Eukaryota</taxon>
        <taxon>Metazoa</taxon>
        <taxon>Spiralia</taxon>
        <taxon>Lophotrochozoa</taxon>
        <taxon>Annelida</taxon>
        <taxon>Polychaeta</taxon>
        <taxon>Polychaeta incertae sedis</taxon>
        <taxon>Dinophilidae</taxon>
        <taxon>Dimorphilus</taxon>
    </lineage>
</organism>
<keyword evidence="4 6" id="KW-0235">DNA replication</keyword>
<dbReference type="InterPro" id="IPR021151">
    <property type="entry name" value="GINS_A"/>
</dbReference>
<name>A0A7I8W467_9ANNE</name>
<dbReference type="SUPFAM" id="SSF158573">
    <property type="entry name" value="GINS helical bundle-like"/>
    <property type="match status" value="1"/>
</dbReference>